<proteinExistence type="predicted"/>
<keyword evidence="2" id="KW-0472">Membrane</keyword>
<dbReference type="Gene3D" id="2.120.10.70">
    <property type="entry name" value="Fucose-specific lectin"/>
    <property type="match status" value="1"/>
</dbReference>
<feature type="region of interest" description="Disordered" evidence="1">
    <location>
        <begin position="109"/>
        <end position="130"/>
    </location>
</feature>
<keyword evidence="4" id="KW-1185">Reference proteome</keyword>
<dbReference type="OrthoDB" id="3923199at2759"/>
<dbReference type="Proteomes" id="UP000799538">
    <property type="component" value="Unassembled WGS sequence"/>
</dbReference>
<feature type="transmembrane region" description="Helical" evidence="2">
    <location>
        <begin position="147"/>
        <end position="167"/>
    </location>
</feature>
<organism evidence="3 4">
    <name type="scientific">Elsinoe ampelina</name>
    <dbReference type="NCBI Taxonomy" id="302913"/>
    <lineage>
        <taxon>Eukaryota</taxon>
        <taxon>Fungi</taxon>
        <taxon>Dikarya</taxon>
        <taxon>Ascomycota</taxon>
        <taxon>Pezizomycotina</taxon>
        <taxon>Dothideomycetes</taxon>
        <taxon>Dothideomycetidae</taxon>
        <taxon>Myriangiales</taxon>
        <taxon>Elsinoaceae</taxon>
        <taxon>Elsinoe</taxon>
    </lineage>
</organism>
<evidence type="ECO:0000256" key="2">
    <source>
        <dbReference type="SAM" id="Phobius"/>
    </source>
</evidence>
<feature type="compositionally biased region" description="Low complexity" evidence="1">
    <location>
        <begin position="169"/>
        <end position="196"/>
    </location>
</feature>
<reference evidence="4" key="1">
    <citation type="journal article" date="2020" name="Stud. Mycol.">
        <title>101 Dothideomycetes genomes: A test case for predicting lifestyles and emergence of pathogens.</title>
        <authorList>
            <person name="Haridas S."/>
            <person name="Albert R."/>
            <person name="Binder M."/>
            <person name="Bloem J."/>
            <person name="LaButti K."/>
            <person name="Salamov A."/>
            <person name="Andreopoulos B."/>
            <person name="Baker S."/>
            <person name="Barry K."/>
            <person name="Bills G."/>
            <person name="Bluhm B."/>
            <person name="Cannon C."/>
            <person name="Castanera R."/>
            <person name="Culley D."/>
            <person name="Daum C."/>
            <person name="Ezra D."/>
            <person name="Gonzalez J."/>
            <person name="Henrissat B."/>
            <person name="Kuo A."/>
            <person name="Liang C."/>
            <person name="Lipzen A."/>
            <person name="Lutzoni F."/>
            <person name="Magnuson J."/>
            <person name="Mondo S."/>
            <person name="Nolan M."/>
            <person name="Ohm R."/>
            <person name="Pangilinan J."/>
            <person name="Park H.-J."/>
            <person name="Ramirez L."/>
            <person name="Alfaro M."/>
            <person name="Sun H."/>
            <person name="Tritt A."/>
            <person name="Yoshinaga Y."/>
            <person name="Zwiers L.-H."/>
            <person name="Turgeon B."/>
            <person name="Goodwin S."/>
            <person name="Spatafora J."/>
            <person name="Crous P."/>
            <person name="Grigoriev I."/>
        </authorList>
    </citation>
    <scope>NUCLEOTIDE SEQUENCE [LARGE SCALE GENOMIC DNA]</scope>
    <source>
        <strain evidence="4">CECT 20119</strain>
    </source>
</reference>
<dbReference type="SUPFAM" id="SSF89372">
    <property type="entry name" value="Fucose-specific lectin"/>
    <property type="match status" value="2"/>
</dbReference>
<keyword evidence="2" id="KW-1133">Transmembrane helix</keyword>
<feature type="region of interest" description="Disordered" evidence="1">
    <location>
        <begin position="169"/>
        <end position="204"/>
    </location>
</feature>
<sequence>MLGTYSPVPQRESAPHALDMSTDPTKLAPGSPNEHTLSPRSAMIGPESHPERISSPMSAVSAHSDKQCVPQDREIAAPMLAIDNRDQSGKIFYDSSDGPEPVVYKAYPGSTPQAQSVPDTDELEKGSYTAEPKPEGKYICGIQKTKFIVIICVFAAVVIGLAVGIGVSQGTKKSSTDTNTASSSSTTDNAKTTNNSPLQVLPNTGIASTPKAGGEGMLFYYQAPNGSVIEDFYAGNALTAQSVKASGPAAAQRSIVTTPNIAPKAPLAAVSYQLNGSDWRHLFYVNNGGTIMETKTSDDNWTQPERVFVNGIAPGGQCLAACFGPVEQGIGLRVIAGLSDRVMGTTSFLNQTGINGWIRGLVYSNSTNTAGCACTVDDKGKAPRLHVYTRNDTNAGNILHHMKQFPVGDWIQINEAAIRQAPNMAMDKQSSMAVTSSGNGTTNWVFYQGTDGRMKQFITNSQSTAGSSAFSSWDTRLVSGSKLGATWLDSSPEGPMVLYQTDAAQVRTSVVNWNAVALANDTLRS</sequence>
<evidence type="ECO:0000313" key="4">
    <source>
        <dbReference type="Proteomes" id="UP000799538"/>
    </source>
</evidence>
<name>A0A6A6GAZ0_9PEZI</name>
<dbReference type="AlphaFoldDB" id="A0A6A6GAZ0"/>
<feature type="region of interest" description="Disordered" evidence="1">
    <location>
        <begin position="1"/>
        <end position="69"/>
    </location>
</feature>
<dbReference type="EMBL" id="ML992507">
    <property type="protein sequence ID" value="KAF2222874.1"/>
    <property type="molecule type" value="Genomic_DNA"/>
</dbReference>
<keyword evidence="2" id="KW-0812">Transmembrane</keyword>
<gene>
    <name evidence="3" type="ORF">BDZ85DRAFT_262597</name>
</gene>
<evidence type="ECO:0000313" key="3">
    <source>
        <dbReference type="EMBL" id="KAF2222874.1"/>
    </source>
</evidence>
<protein>
    <recommendedName>
        <fullName evidence="5">Fucose-specific lectin</fullName>
    </recommendedName>
</protein>
<evidence type="ECO:0000256" key="1">
    <source>
        <dbReference type="SAM" id="MobiDB-lite"/>
    </source>
</evidence>
<evidence type="ECO:0008006" key="5">
    <source>
        <dbReference type="Google" id="ProtNLM"/>
    </source>
</evidence>
<accession>A0A6A6GAZ0</accession>